<sequence>MADARTRRTATITKLEEKVEQYADAGRSIDDLERFLDAPHENEAAMVMKREEIEERLRIVQVIKDRLAADHGVFEITALTASLFLTMDLKALSALEIYEGTTFKANLEALHGNVKLFQVGWDPKENKVSTMSGGSKRRHDFEPIGPVEPKRPKTEAVPELSVSQESLQSHQTADSVSDPGQLQRPVEEKAQPGRNGAAREKCMELHGKKCIVTSSDAFDICHILPYSMYNTTARKSQVNHSNWQFFSYFSKTKDLINLIENEATLDRYWNLIPLSKTLHSMWGSAKCTFEPRINFNGNAWEVVLKFHWLNRREDGNHDDRIPLDFRTVSCMVRERYPEYPKDGGNVFRDPEGTRLRTGDIIRIQMPNRKDANNMQTVFSAQWVALQIAAMSGAALDPKLPFSDVWSDSDEDINTFGRIEAWHEAVTP</sequence>
<dbReference type="EMBL" id="JANJQO010001092">
    <property type="protein sequence ID" value="KAJ2972738.1"/>
    <property type="molecule type" value="Genomic_DNA"/>
</dbReference>
<protein>
    <submittedName>
        <fullName evidence="1">Uncharacterized protein</fullName>
    </submittedName>
</protein>
<name>A0ACC1N2R7_9HYPO</name>
<evidence type="ECO:0000313" key="1">
    <source>
        <dbReference type="EMBL" id="KAJ2972738.1"/>
    </source>
</evidence>
<evidence type="ECO:0000313" key="2">
    <source>
        <dbReference type="Proteomes" id="UP001143910"/>
    </source>
</evidence>
<gene>
    <name evidence="1" type="ORF">NQ176_g6983</name>
</gene>
<keyword evidence="2" id="KW-1185">Reference proteome</keyword>
<accession>A0ACC1N2R7</accession>
<proteinExistence type="predicted"/>
<organism evidence="1 2">
    <name type="scientific">Zarea fungicola</name>
    <dbReference type="NCBI Taxonomy" id="93591"/>
    <lineage>
        <taxon>Eukaryota</taxon>
        <taxon>Fungi</taxon>
        <taxon>Dikarya</taxon>
        <taxon>Ascomycota</taxon>
        <taxon>Pezizomycotina</taxon>
        <taxon>Sordariomycetes</taxon>
        <taxon>Hypocreomycetidae</taxon>
        <taxon>Hypocreales</taxon>
        <taxon>Cordycipitaceae</taxon>
        <taxon>Zarea</taxon>
    </lineage>
</organism>
<comment type="caution">
    <text evidence="1">The sequence shown here is derived from an EMBL/GenBank/DDBJ whole genome shotgun (WGS) entry which is preliminary data.</text>
</comment>
<dbReference type="Proteomes" id="UP001143910">
    <property type="component" value="Unassembled WGS sequence"/>
</dbReference>
<reference evidence="1" key="1">
    <citation type="submission" date="2022-08" db="EMBL/GenBank/DDBJ databases">
        <title>Genome Sequence of Lecanicillium fungicola.</title>
        <authorList>
            <person name="Buettner E."/>
        </authorList>
    </citation>
    <scope>NUCLEOTIDE SEQUENCE</scope>
    <source>
        <strain evidence="1">Babe33</strain>
    </source>
</reference>